<dbReference type="InterPro" id="IPR011102">
    <property type="entry name" value="Sig_transdc_His_kinase_HWE"/>
</dbReference>
<keyword evidence="5" id="KW-0547">Nucleotide-binding</keyword>
<dbReference type="SUPFAM" id="SSF55874">
    <property type="entry name" value="ATPase domain of HSP90 chaperone/DNA topoisomerase II/histidine kinase"/>
    <property type="match status" value="1"/>
</dbReference>
<evidence type="ECO:0000256" key="4">
    <source>
        <dbReference type="ARBA" id="ARBA00022679"/>
    </source>
</evidence>
<keyword evidence="12" id="KW-1185">Reference proteome</keyword>
<dbReference type="Proteomes" id="UP000606490">
    <property type="component" value="Unassembled WGS sequence"/>
</dbReference>
<feature type="domain" description="Signal transduction histidine kinase HWE region" evidence="10">
    <location>
        <begin position="420"/>
        <end position="505"/>
    </location>
</feature>
<proteinExistence type="predicted"/>
<evidence type="ECO:0000256" key="6">
    <source>
        <dbReference type="ARBA" id="ARBA00022777"/>
    </source>
</evidence>
<dbReference type="RefSeq" id="WP_202828740.1">
    <property type="nucleotide sequence ID" value="NZ_JAEUXJ010000023.1"/>
</dbReference>
<keyword evidence="7" id="KW-0067">ATP-binding</keyword>
<keyword evidence="9" id="KW-1133">Transmembrane helix</keyword>
<feature type="transmembrane region" description="Helical" evidence="9">
    <location>
        <begin position="43"/>
        <end position="64"/>
    </location>
</feature>
<evidence type="ECO:0000313" key="12">
    <source>
        <dbReference type="Proteomes" id="UP000606490"/>
    </source>
</evidence>
<keyword evidence="6 11" id="KW-0418">Kinase</keyword>
<dbReference type="EC" id="2.7.13.3" evidence="2"/>
<accession>A0ABS1VD25</accession>
<name>A0ABS1VD25_9PROT</name>
<evidence type="ECO:0000259" key="10">
    <source>
        <dbReference type="SMART" id="SM00911"/>
    </source>
</evidence>
<comment type="caution">
    <text evidence="11">The sequence shown here is derived from an EMBL/GenBank/DDBJ whole genome shotgun (WGS) entry which is preliminary data.</text>
</comment>
<dbReference type="Pfam" id="PF07536">
    <property type="entry name" value="HWE_HK"/>
    <property type="match status" value="1"/>
</dbReference>
<organism evidence="11 12">
    <name type="scientific">Belnapia mucosa</name>
    <dbReference type="NCBI Taxonomy" id="2804532"/>
    <lineage>
        <taxon>Bacteria</taxon>
        <taxon>Pseudomonadati</taxon>
        <taxon>Pseudomonadota</taxon>
        <taxon>Alphaproteobacteria</taxon>
        <taxon>Acetobacterales</taxon>
        <taxon>Roseomonadaceae</taxon>
        <taxon>Belnapia</taxon>
    </lineage>
</organism>
<comment type="catalytic activity">
    <reaction evidence="1">
        <text>ATP + protein L-histidine = ADP + protein N-phospho-L-histidine.</text>
        <dbReference type="EC" id="2.7.13.3"/>
    </reaction>
</comment>
<evidence type="ECO:0000256" key="1">
    <source>
        <dbReference type="ARBA" id="ARBA00000085"/>
    </source>
</evidence>
<keyword evidence="9" id="KW-0472">Membrane</keyword>
<dbReference type="Gene3D" id="3.30.565.10">
    <property type="entry name" value="Histidine kinase-like ATPase, C-terminal domain"/>
    <property type="match status" value="1"/>
</dbReference>
<evidence type="ECO:0000256" key="2">
    <source>
        <dbReference type="ARBA" id="ARBA00012438"/>
    </source>
</evidence>
<dbReference type="PANTHER" id="PTHR41523">
    <property type="entry name" value="TWO-COMPONENT SYSTEM SENSOR PROTEIN"/>
    <property type="match status" value="1"/>
</dbReference>
<sequence length="612" mass="64285">MRLDQSRAAADEAREPASPQVAPTLPMAQESVPKRVRPQLRTYLIAIVLFALTPALLLGAATVWQLGAAYRGSAELGLTGTARALTTALDRELEAAAEALDTLAASPPLATGDLDAAYPQAAAVGRAFGGWVSLLDAGMRQRFHTLIPPRQDLPAGAGAVFVSRALEAGQTVVSDLFKGATVRRPVIAVFRPLPPGVAGAAPGERRVLLLAFGPERLSALLARRQVAQPGGFAVLTDGAGRVVARSAEHGHFLGRPAPAWYVEGVRGRDGGLLQGTSLAGFDAVVAFQRLEQAPGWTLAVTLPLATHEVEWRNPAFRFALGAALTIGLGAALATLLARRLFRPLRTLAGDAEQLGASGAEARAPSEEDGVAEVETIRCALRRSGAALRANALAEGRAAAAEETAGKLREAARRRDLLIAELNHRVKNTLATVQSLAAQSLKGVGGNPARFAEEFPARLRTLARAHDLLSRNDWQPADFGEVVRAALAPWLGAEAGERVRISDGLSFAVSPAQAQALVLALHELATNAVKHGALSVPGGYVHLRHARAADDIAIVEWVESGGPPIRPAPARRGFGTRLLEQGLARDLGPGATVELHFEPVGLRAAIRFVPAGR</sequence>
<protein>
    <recommendedName>
        <fullName evidence="2">histidine kinase</fullName>
        <ecNumber evidence="2">2.7.13.3</ecNumber>
    </recommendedName>
</protein>
<keyword evidence="9" id="KW-0812">Transmembrane</keyword>
<feature type="transmembrane region" description="Helical" evidence="9">
    <location>
        <begin position="315"/>
        <end position="337"/>
    </location>
</feature>
<evidence type="ECO:0000256" key="8">
    <source>
        <dbReference type="SAM" id="MobiDB-lite"/>
    </source>
</evidence>
<evidence type="ECO:0000256" key="3">
    <source>
        <dbReference type="ARBA" id="ARBA00022553"/>
    </source>
</evidence>
<dbReference type="GO" id="GO:0016301">
    <property type="term" value="F:kinase activity"/>
    <property type="evidence" value="ECO:0007669"/>
    <property type="project" value="UniProtKB-KW"/>
</dbReference>
<feature type="region of interest" description="Disordered" evidence="8">
    <location>
        <begin position="1"/>
        <end position="29"/>
    </location>
</feature>
<keyword evidence="4" id="KW-0808">Transferase</keyword>
<gene>
    <name evidence="11" type="ORF">JMJ55_27115</name>
</gene>
<evidence type="ECO:0000256" key="9">
    <source>
        <dbReference type="SAM" id="Phobius"/>
    </source>
</evidence>
<dbReference type="InterPro" id="IPR036890">
    <property type="entry name" value="HATPase_C_sf"/>
</dbReference>
<evidence type="ECO:0000313" key="11">
    <source>
        <dbReference type="EMBL" id="MBL6459006.1"/>
    </source>
</evidence>
<keyword evidence="3" id="KW-0597">Phosphoprotein</keyword>
<reference evidence="11 12" key="1">
    <citation type="submission" date="2021-01" db="EMBL/GenBank/DDBJ databases">
        <title>Belnapia mucosa sp. nov. and Belnapia arida sp. nov., isolated from the Tabernas Desert (Almeria, Spain).</title>
        <authorList>
            <person name="Molina-Menor E."/>
            <person name="Vidal-Verdu A."/>
            <person name="Calonge A."/>
            <person name="Satari L."/>
            <person name="Pereto Magraner J."/>
            <person name="Porcar Miralles M."/>
        </authorList>
    </citation>
    <scope>NUCLEOTIDE SEQUENCE [LARGE SCALE GENOMIC DNA]</scope>
    <source>
        <strain evidence="11 12">T6</strain>
    </source>
</reference>
<dbReference type="EMBL" id="JAEUXJ010000023">
    <property type="protein sequence ID" value="MBL6459006.1"/>
    <property type="molecule type" value="Genomic_DNA"/>
</dbReference>
<evidence type="ECO:0000256" key="5">
    <source>
        <dbReference type="ARBA" id="ARBA00022741"/>
    </source>
</evidence>
<evidence type="ECO:0000256" key="7">
    <source>
        <dbReference type="ARBA" id="ARBA00022840"/>
    </source>
</evidence>
<dbReference type="CDD" id="cd18774">
    <property type="entry name" value="PDC2_HK_sensor"/>
    <property type="match status" value="1"/>
</dbReference>
<feature type="compositionally biased region" description="Basic and acidic residues" evidence="8">
    <location>
        <begin position="1"/>
        <end position="15"/>
    </location>
</feature>
<dbReference type="PANTHER" id="PTHR41523:SF7">
    <property type="entry name" value="HISTIDINE KINASE"/>
    <property type="match status" value="1"/>
</dbReference>
<dbReference type="SMART" id="SM00911">
    <property type="entry name" value="HWE_HK"/>
    <property type="match status" value="1"/>
</dbReference>